<dbReference type="Proteomes" id="UP000663879">
    <property type="component" value="Unassembled WGS sequence"/>
</dbReference>
<evidence type="ECO:0000256" key="2">
    <source>
        <dbReference type="SAM" id="SignalP"/>
    </source>
</evidence>
<dbReference type="AlphaFoldDB" id="A0A814NTF0"/>
<organism evidence="3 4">
    <name type="scientific">Brachionus calyciflorus</name>
    <dbReference type="NCBI Taxonomy" id="104777"/>
    <lineage>
        <taxon>Eukaryota</taxon>
        <taxon>Metazoa</taxon>
        <taxon>Spiralia</taxon>
        <taxon>Gnathifera</taxon>
        <taxon>Rotifera</taxon>
        <taxon>Eurotatoria</taxon>
        <taxon>Monogononta</taxon>
        <taxon>Pseudotrocha</taxon>
        <taxon>Ploima</taxon>
        <taxon>Brachionidae</taxon>
        <taxon>Brachionus</taxon>
    </lineage>
</organism>
<sequence length="203" mass="23359">MHFYFIISFLYLIGGSMANHIYNNMYPQYAHPYPYRNQLHFYRRPEPKPYPYPPVYLKNSLQGQLTQSESSSINNQIINSNSIQNSVNSSINNQNIISNTGSNGNKTNIVYNGNSVVNSSNSNINNQNIISNVASNNSRQAPTVRNSLNSRYNQQYVPYKAVHHQRPIRVYHFKNTPIVKQGLIKPPQPISKTTKIEKNERRN</sequence>
<feature type="chain" id="PRO_5033034713" evidence="2">
    <location>
        <begin position="19"/>
        <end position="203"/>
    </location>
</feature>
<proteinExistence type="predicted"/>
<evidence type="ECO:0000313" key="3">
    <source>
        <dbReference type="EMBL" id="CAF1098128.1"/>
    </source>
</evidence>
<keyword evidence="4" id="KW-1185">Reference proteome</keyword>
<dbReference type="EMBL" id="CAJNOC010007393">
    <property type="protein sequence ID" value="CAF1098128.1"/>
    <property type="molecule type" value="Genomic_DNA"/>
</dbReference>
<evidence type="ECO:0000256" key="1">
    <source>
        <dbReference type="SAM" id="MobiDB-lite"/>
    </source>
</evidence>
<reference evidence="3" key="1">
    <citation type="submission" date="2021-02" db="EMBL/GenBank/DDBJ databases">
        <authorList>
            <person name="Nowell W R."/>
        </authorList>
    </citation>
    <scope>NUCLEOTIDE SEQUENCE</scope>
    <source>
        <strain evidence="3">Ploen Becks lab</strain>
    </source>
</reference>
<feature type="region of interest" description="Disordered" evidence="1">
    <location>
        <begin position="184"/>
        <end position="203"/>
    </location>
</feature>
<feature type="signal peptide" evidence="2">
    <location>
        <begin position="1"/>
        <end position="18"/>
    </location>
</feature>
<keyword evidence="2" id="KW-0732">Signal</keyword>
<protein>
    <submittedName>
        <fullName evidence="3">Uncharacterized protein</fullName>
    </submittedName>
</protein>
<comment type="caution">
    <text evidence="3">The sequence shown here is derived from an EMBL/GenBank/DDBJ whole genome shotgun (WGS) entry which is preliminary data.</text>
</comment>
<gene>
    <name evidence="3" type="ORF">OXX778_LOCUS21009</name>
</gene>
<feature type="compositionally biased region" description="Basic and acidic residues" evidence="1">
    <location>
        <begin position="194"/>
        <end position="203"/>
    </location>
</feature>
<accession>A0A814NTF0</accession>
<name>A0A814NTF0_9BILA</name>
<evidence type="ECO:0000313" key="4">
    <source>
        <dbReference type="Proteomes" id="UP000663879"/>
    </source>
</evidence>